<evidence type="ECO:0000256" key="1">
    <source>
        <dbReference type="SAM" id="MobiDB-lite"/>
    </source>
</evidence>
<evidence type="ECO:0000313" key="2">
    <source>
        <dbReference type="EMBL" id="EKK04213.1"/>
    </source>
</evidence>
<feature type="region of interest" description="Disordered" evidence="1">
    <location>
        <begin position="1"/>
        <end position="26"/>
    </location>
</feature>
<accession>K5DP13</accession>
<dbReference type="Proteomes" id="UP000007993">
    <property type="component" value="Unassembled WGS sequence"/>
</dbReference>
<reference evidence="2 3" key="1">
    <citation type="journal article" date="2013" name="Mar. Genomics">
        <title>Expression of sulfatases in Rhodopirellula baltica and the diversity of sulfatases in the genus Rhodopirellula.</title>
        <authorList>
            <person name="Wegner C.E."/>
            <person name="Richter-Heitmann T."/>
            <person name="Klindworth A."/>
            <person name="Klockow C."/>
            <person name="Richter M."/>
            <person name="Achstetter T."/>
            <person name="Glockner F.O."/>
            <person name="Harder J."/>
        </authorList>
    </citation>
    <scope>NUCLEOTIDE SEQUENCE [LARGE SCALE GENOMIC DNA]</scope>
    <source>
        <strain evidence="2 3">SH28</strain>
    </source>
</reference>
<proteinExistence type="predicted"/>
<comment type="caution">
    <text evidence="2">The sequence shown here is derived from an EMBL/GenBank/DDBJ whole genome shotgun (WGS) entry which is preliminary data.</text>
</comment>
<name>K5DP13_RHOBT</name>
<dbReference type="AlphaFoldDB" id="K5DP13"/>
<dbReference type="EMBL" id="AMCW01000012">
    <property type="protein sequence ID" value="EKK04213.1"/>
    <property type="molecule type" value="Genomic_DNA"/>
</dbReference>
<sequence length="44" mass="4967">MSDDSFHLFPRLGSLGSSPNTHDESDKSTIDSFAFHAAWNKNWL</sequence>
<protein>
    <submittedName>
        <fullName evidence="2">Uncharacterized protein</fullName>
    </submittedName>
</protein>
<evidence type="ECO:0000313" key="3">
    <source>
        <dbReference type="Proteomes" id="UP000007993"/>
    </source>
</evidence>
<dbReference type="PATRIC" id="fig|993517.3.peg.450"/>
<organism evidence="2 3">
    <name type="scientific">Rhodopirellula baltica SH28</name>
    <dbReference type="NCBI Taxonomy" id="993517"/>
    <lineage>
        <taxon>Bacteria</taxon>
        <taxon>Pseudomonadati</taxon>
        <taxon>Planctomycetota</taxon>
        <taxon>Planctomycetia</taxon>
        <taxon>Pirellulales</taxon>
        <taxon>Pirellulaceae</taxon>
        <taxon>Rhodopirellula</taxon>
    </lineage>
</organism>
<gene>
    <name evidence="2" type="ORF">RBSH_00408</name>
</gene>